<keyword evidence="1" id="KW-0812">Transmembrane</keyword>
<accession>A0A6A5W7Z6</accession>
<gene>
    <name evidence="3" type="ORF">P154DRAFT_623431</name>
</gene>
<evidence type="ECO:0000313" key="3">
    <source>
        <dbReference type="EMBL" id="KAF1996221.1"/>
    </source>
</evidence>
<sequence>MLLLAPSSDERLGGATRNCLRTLWRFIAFLRPSFLIRDPATKLKAVHSTAWLDGLRGIASFLVFSYHFQYRFHKRVKFAYGIKGGDHPVQVPIVRLLFSGSPWVSIFWVLSGVSLSLKPIRLARNRSWEHVFDTMFSSVFRRMLRLYLPVIAVQTCVLFATILGLYNHSYALSLDWPFSGSSEPHPLLMKTASSQFSHWLYRLCISLNPFHPHKSPYDAHLWTIPIELRNSIILFAALVGVAKLRPGIRMMVVGALYLYCNLVQEGDLGLFLAGMACAEFMVILDEKKEDALSIKPEAVYEPHPMESRLLCIFGFILGLYLLSFPEIKYQDAPIYSTLAYFTPSLITSPYKMWVNIGAAVTLFAMAGYKTIQRPFALPLARYLGQISFSLYIVHGPIDHLLSIVLVPFFWRLTGKDTPFGYEMGCVLAFIIEAAVVVSVADIVTRAFDTPSVRFSRWLQGKWSL</sequence>
<feature type="transmembrane region" description="Helical" evidence="1">
    <location>
        <begin position="350"/>
        <end position="368"/>
    </location>
</feature>
<feature type="transmembrane region" description="Helical" evidence="1">
    <location>
        <begin position="421"/>
        <end position="443"/>
    </location>
</feature>
<dbReference type="EMBL" id="ML977628">
    <property type="protein sequence ID" value="KAF1996221.1"/>
    <property type="molecule type" value="Genomic_DNA"/>
</dbReference>
<feature type="transmembrane region" description="Helical" evidence="1">
    <location>
        <begin position="219"/>
        <end position="241"/>
    </location>
</feature>
<evidence type="ECO:0000259" key="2">
    <source>
        <dbReference type="Pfam" id="PF01757"/>
    </source>
</evidence>
<dbReference type="PANTHER" id="PTHR23028">
    <property type="entry name" value="ACETYLTRANSFERASE"/>
    <property type="match status" value="1"/>
</dbReference>
<name>A0A6A5W7Z6_9PLEO</name>
<dbReference type="InterPro" id="IPR050879">
    <property type="entry name" value="Acyltransferase_3"/>
</dbReference>
<dbReference type="GO" id="GO:0016747">
    <property type="term" value="F:acyltransferase activity, transferring groups other than amino-acyl groups"/>
    <property type="evidence" value="ECO:0007669"/>
    <property type="project" value="InterPro"/>
</dbReference>
<proteinExistence type="predicted"/>
<feature type="transmembrane region" description="Helical" evidence="1">
    <location>
        <begin position="309"/>
        <end position="330"/>
    </location>
</feature>
<evidence type="ECO:0000313" key="4">
    <source>
        <dbReference type="Proteomes" id="UP000799779"/>
    </source>
</evidence>
<feature type="domain" description="Acyltransferase 3" evidence="2">
    <location>
        <begin position="50"/>
        <end position="431"/>
    </location>
</feature>
<evidence type="ECO:0000256" key="1">
    <source>
        <dbReference type="SAM" id="Phobius"/>
    </source>
</evidence>
<keyword evidence="4" id="KW-1185">Reference proteome</keyword>
<dbReference type="OrthoDB" id="5819582at2759"/>
<feature type="transmembrane region" description="Helical" evidence="1">
    <location>
        <begin position="388"/>
        <end position="409"/>
    </location>
</feature>
<protein>
    <recommendedName>
        <fullName evidence="2">Acyltransferase 3 domain-containing protein</fullName>
    </recommendedName>
</protein>
<feature type="transmembrane region" description="Helical" evidence="1">
    <location>
        <begin position="146"/>
        <end position="166"/>
    </location>
</feature>
<dbReference type="AlphaFoldDB" id="A0A6A5W7Z6"/>
<dbReference type="Proteomes" id="UP000799779">
    <property type="component" value="Unassembled WGS sequence"/>
</dbReference>
<dbReference type="PANTHER" id="PTHR23028:SF134">
    <property type="entry name" value="PUTATIVE (AFU_ORTHOLOGUE AFUA_4G08520)-RELATED"/>
    <property type="match status" value="1"/>
</dbReference>
<organism evidence="3 4">
    <name type="scientific">Amniculicola lignicola CBS 123094</name>
    <dbReference type="NCBI Taxonomy" id="1392246"/>
    <lineage>
        <taxon>Eukaryota</taxon>
        <taxon>Fungi</taxon>
        <taxon>Dikarya</taxon>
        <taxon>Ascomycota</taxon>
        <taxon>Pezizomycotina</taxon>
        <taxon>Dothideomycetes</taxon>
        <taxon>Pleosporomycetidae</taxon>
        <taxon>Pleosporales</taxon>
        <taxon>Amniculicolaceae</taxon>
        <taxon>Amniculicola</taxon>
    </lineage>
</organism>
<dbReference type="InterPro" id="IPR002656">
    <property type="entry name" value="Acyl_transf_3_dom"/>
</dbReference>
<keyword evidence="1" id="KW-0472">Membrane</keyword>
<feature type="transmembrane region" description="Helical" evidence="1">
    <location>
        <begin position="96"/>
        <end position="117"/>
    </location>
</feature>
<keyword evidence="1" id="KW-1133">Transmembrane helix</keyword>
<reference evidence="3" key="1">
    <citation type="journal article" date="2020" name="Stud. Mycol.">
        <title>101 Dothideomycetes genomes: a test case for predicting lifestyles and emergence of pathogens.</title>
        <authorList>
            <person name="Haridas S."/>
            <person name="Albert R."/>
            <person name="Binder M."/>
            <person name="Bloem J."/>
            <person name="Labutti K."/>
            <person name="Salamov A."/>
            <person name="Andreopoulos B."/>
            <person name="Baker S."/>
            <person name="Barry K."/>
            <person name="Bills G."/>
            <person name="Bluhm B."/>
            <person name="Cannon C."/>
            <person name="Castanera R."/>
            <person name="Culley D."/>
            <person name="Daum C."/>
            <person name="Ezra D."/>
            <person name="Gonzalez J."/>
            <person name="Henrissat B."/>
            <person name="Kuo A."/>
            <person name="Liang C."/>
            <person name="Lipzen A."/>
            <person name="Lutzoni F."/>
            <person name="Magnuson J."/>
            <person name="Mondo S."/>
            <person name="Nolan M."/>
            <person name="Ohm R."/>
            <person name="Pangilinan J."/>
            <person name="Park H.-J."/>
            <person name="Ramirez L."/>
            <person name="Alfaro M."/>
            <person name="Sun H."/>
            <person name="Tritt A."/>
            <person name="Yoshinaga Y."/>
            <person name="Zwiers L.-H."/>
            <person name="Turgeon B."/>
            <person name="Goodwin S."/>
            <person name="Spatafora J."/>
            <person name="Crous P."/>
            <person name="Grigoriev I."/>
        </authorList>
    </citation>
    <scope>NUCLEOTIDE SEQUENCE</scope>
    <source>
        <strain evidence="3">CBS 123094</strain>
    </source>
</reference>
<dbReference type="Pfam" id="PF01757">
    <property type="entry name" value="Acyl_transf_3"/>
    <property type="match status" value="1"/>
</dbReference>